<organism evidence="2 3">
    <name type="scientific">Acanthosepion pharaonis</name>
    <name type="common">Pharaoh cuttlefish</name>
    <name type="synonym">Sepia pharaonis</name>
    <dbReference type="NCBI Taxonomy" id="158019"/>
    <lineage>
        <taxon>Eukaryota</taxon>
        <taxon>Metazoa</taxon>
        <taxon>Spiralia</taxon>
        <taxon>Lophotrochozoa</taxon>
        <taxon>Mollusca</taxon>
        <taxon>Cephalopoda</taxon>
        <taxon>Coleoidea</taxon>
        <taxon>Decapodiformes</taxon>
        <taxon>Sepiida</taxon>
        <taxon>Sepiina</taxon>
        <taxon>Sepiidae</taxon>
        <taxon>Acanthosepion</taxon>
    </lineage>
</organism>
<dbReference type="AlphaFoldDB" id="A0A812BET5"/>
<name>A0A812BET5_ACAPH</name>
<proteinExistence type="predicted"/>
<gene>
    <name evidence="2" type="ORF">SPHA_15465</name>
</gene>
<protein>
    <submittedName>
        <fullName evidence="2">Uncharacterized protein</fullName>
    </submittedName>
</protein>
<evidence type="ECO:0000313" key="2">
    <source>
        <dbReference type="EMBL" id="CAE1178906.1"/>
    </source>
</evidence>
<accession>A0A812BET5</accession>
<reference evidence="2" key="1">
    <citation type="submission" date="2021-01" db="EMBL/GenBank/DDBJ databases">
        <authorList>
            <person name="Li R."/>
            <person name="Bekaert M."/>
        </authorList>
    </citation>
    <scope>NUCLEOTIDE SEQUENCE</scope>
    <source>
        <strain evidence="2">Farmed</strain>
    </source>
</reference>
<dbReference type="Proteomes" id="UP000597762">
    <property type="component" value="Unassembled WGS sequence"/>
</dbReference>
<evidence type="ECO:0000256" key="1">
    <source>
        <dbReference type="SAM" id="Phobius"/>
    </source>
</evidence>
<feature type="transmembrane region" description="Helical" evidence="1">
    <location>
        <begin position="42"/>
        <end position="64"/>
    </location>
</feature>
<dbReference type="EMBL" id="CAHIKZ030000537">
    <property type="protein sequence ID" value="CAE1178906.1"/>
    <property type="molecule type" value="Genomic_DNA"/>
</dbReference>
<keyword evidence="3" id="KW-1185">Reference proteome</keyword>
<keyword evidence="1" id="KW-0472">Membrane</keyword>
<comment type="caution">
    <text evidence="2">The sequence shown here is derived from an EMBL/GenBank/DDBJ whole genome shotgun (WGS) entry which is preliminary data.</text>
</comment>
<feature type="transmembrane region" description="Helical" evidence="1">
    <location>
        <begin position="99"/>
        <end position="123"/>
    </location>
</feature>
<feature type="transmembrane region" description="Helical" evidence="1">
    <location>
        <begin position="71"/>
        <end position="93"/>
    </location>
</feature>
<keyword evidence="1" id="KW-0812">Transmembrane</keyword>
<feature type="transmembrane region" description="Helical" evidence="1">
    <location>
        <begin position="135"/>
        <end position="159"/>
    </location>
</feature>
<keyword evidence="1" id="KW-1133">Transmembrane helix</keyword>
<sequence length="166" mass="18953">MSFFFSLYSLLLLLSLPIDLFVFFISPSLLLSSSFISLFLTPLLSSFVHFLCLCFSRFSLIHFLSDTISSLFISLLSSLLTLAFFSFFVYFFIFNSSSLFLPFLCLFSLSLHFLSSPLIVILSPFISFSNSSSHFIFFLSFLSRFLSFSLSLAFFLSFLSPFLLLS</sequence>
<evidence type="ECO:0000313" key="3">
    <source>
        <dbReference type="Proteomes" id="UP000597762"/>
    </source>
</evidence>